<dbReference type="Proteomes" id="UP000315252">
    <property type="component" value="Unassembled WGS sequence"/>
</dbReference>
<dbReference type="PANTHER" id="PTHR23426">
    <property type="entry name" value="FERREDOXIN/ADRENODOXIN"/>
    <property type="match status" value="1"/>
</dbReference>
<feature type="domain" description="2Fe-2S ferredoxin-type" evidence="7">
    <location>
        <begin position="1"/>
        <end position="103"/>
    </location>
</feature>
<dbReference type="InterPro" id="IPR036010">
    <property type="entry name" value="2Fe-2S_ferredoxin-like_sf"/>
</dbReference>
<dbReference type="Pfam" id="PF00111">
    <property type="entry name" value="Fer2"/>
    <property type="match status" value="1"/>
</dbReference>
<dbReference type="InterPro" id="IPR001041">
    <property type="entry name" value="2Fe-2S_ferredoxin-type"/>
</dbReference>
<keyword evidence="9" id="KW-1185">Reference proteome</keyword>
<dbReference type="PANTHER" id="PTHR23426:SF65">
    <property type="entry name" value="FERREDOXIN-2, MITOCHONDRIAL"/>
    <property type="match status" value="1"/>
</dbReference>
<dbReference type="SUPFAM" id="SSF54292">
    <property type="entry name" value="2Fe-2S ferredoxin-like"/>
    <property type="match status" value="1"/>
</dbReference>
<evidence type="ECO:0000256" key="3">
    <source>
        <dbReference type="ARBA" id="ARBA00022723"/>
    </source>
</evidence>
<keyword evidence="4" id="KW-0408">Iron</keyword>
<dbReference type="CDD" id="cd00207">
    <property type="entry name" value="fer2"/>
    <property type="match status" value="1"/>
</dbReference>
<dbReference type="EMBL" id="VHSH01000011">
    <property type="protein sequence ID" value="TQV73359.1"/>
    <property type="molecule type" value="Genomic_DNA"/>
</dbReference>
<accession>A0A545T808</accession>
<proteinExistence type="inferred from homology"/>
<dbReference type="Gene3D" id="3.10.20.30">
    <property type="match status" value="1"/>
</dbReference>
<comment type="caution">
    <text evidence="8">The sequence shown here is derived from an EMBL/GenBank/DDBJ whole genome shotgun (WGS) entry which is preliminary data.</text>
</comment>
<dbReference type="RefSeq" id="WP_142899258.1">
    <property type="nucleotide sequence ID" value="NZ_ML660062.1"/>
</dbReference>
<reference evidence="8 9" key="1">
    <citation type="submission" date="2019-06" db="EMBL/GenBank/DDBJ databases">
        <title>Whole genome sequence for Rhodospirillaceae sp. R148.</title>
        <authorList>
            <person name="Wang G."/>
        </authorList>
    </citation>
    <scope>NUCLEOTIDE SEQUENCE [LARGE SCALE GENOMIC DNA]</scope>
    <source>
        <strain evidence="8 9">R148</strain>
    </source>
</reference>
<evidence type="ECO:0000256" key="4">
    <source>
        <dbReference type="ARBA" id="ARBA00023004"/>
    </source>
</evidence>
<evidence type="ECO:0000259" key="7">
    <source>
        <dbReference type="PROSITE" id="PS51085"/>
    </source>
</evidence>
<organism evidence="8 9">
    <name type="scientific">Denitrobaculum tricleocarpae</name>
    <dbReference type="NCBI Taxonomy" id="2591009"/>
    <lineage>
        <taxon>Bacteria</taxon>
        <taxon>Pseudomonadati</taxon>
        <taxon>Pseudomonadota</taxon>
        <taxon>Alphaproteobacteria</taxon>
        <taxon>Rhodospirillales</taxon>
        <taxon>Rhodospirillaceae</taxon>
        <taxon>Denitrobaculum</taxon>
    </lineage>
</organism>
<dbReference type="InterPro" id="IPR001055">
    <property type="entry name" value="Adrenodoxin-like"/>
</dbReference>
<evidence type="ECO:0000256" key="1">
    <source>
        <dbReference type="ARBA" id="ARBA00010914"/>
    </source>
</evidence>
<dbReference type="PROSITE" id="PS51085">
    <property type="entry name" value="2FE2S_FER_2"/>
    <property type="match status" value="1"/>
</dbReference>
<evidence type="ECO:0000256" key="5">
    <source>
        <dbReference type="ARBA" id="ARBA00023014"/>
    </source>
</evidence>
<name>A0A545T808_9PROT</name>
<gene>
    <name evidence="8" type="ORF">FKG95_25425</name>
</gene>
<dbReference type="PRINTS" id="PR00355">
    <property type="entry name" value="ADRENODOXIN"/>
</dbReference>
<dbReference type="AlphaFoldDB" id="A0A545T808"/>
<sequence>MIVSVIDREGKSHELPAKPGQVLMRVLRDADMGLKAECDGCCACATCHIYVDNDWYGKLDAPADEEQDMLDEAFDVQENSRLSCQITLTEETDGLKVVIAPDWD</sequence>
<dbReference type="GO" id="GO:0051537">
    <property type="term" value="F:2 iron, 2 sulfur cluster binding"/>
    <property type="evidence" value="ECO:0007669"/>
    <property type="project" value="UniProtKB-KW"/>
</dbReference>
<dbReference type="InterPro" id="IPR012675">
    <property type="entry name" value="Beta-grasp_dom_sf"/>
</dbReference>
<dbReference type="GO" id="GO:0046872">
    <property type="term" value="F:metal ion binding"/>
    <property type="evidence" value="ECO:0007669"/>
    <property type="project" value="UniProtKB-KW"/>
</dbReference>
<dbReference type="GO" id="GO:0009055">
    <property type="term" value="F:electron transfer activity"/>
    <property type="evidence" value="ECO:0007669"/>
    <property type="project" value="TreeGrafter"/>
</dbReference>
<dbReference type="GO" id="GO:0140647">
    <property type="term" value="P:P450-containing electron transport chain"/>
    <property type="evidence" value="ECO:0007669"/>
    <property type="project" value="InterPro"/>
</dbReference>
<protein>
    <submittedName>
        <fullName evidence="8">2Fe-2S iron-sulfur cluster binding domain-containing protein</fullName>
    </submittedName>
</protein>
<evidence type="ECO:0000256" key="6">
    <source>
        <dbReference type="ARBA" id="ARBA00034078"/>
    </source>
</evidence>
<keyword evidence="5" id="KW-0411">Iron-sulfur</keyword>
<keyword evidence="2" id="KW-0001">2Fe-2S</keyword>
<comment type="cofactor">
    <cofactor evidence="6">
        <name>[2Fe-2S] cluster</name>
        <dbReference type="ChEBI" id="CHEBI:190135"/>
    </cofactor>
</comment>
<keyword evidence="3" id="KW-0479">Metal-binding</keyword>
<evidence type="ECO:0000313" key="9">
    <source>
        <dbReference type="Proteomes" id="UP000315252"/>
    </source>
</evidence>
<evidence type="ECO:0000313" key="8">
    <source>
        <dbReference type="EMBL" id="TQV73359.1"/>
    </source>
</evidence>
<comment type="similarity">
    <text evidence="1">Belongs to the adrenodoxin/putidaredoxin family.</text>
</comment>
<evidence type="ECO:0000256" key="2">
    <source>
        <dbReference type="ARBA" id="ARBA00022714"/>
    </source>
</evidence>
<dbReference type="OrthoDB" id="9799640at2"/>